<dbReference type="RefSeq" id="WP_069966012.1">
    <property type="nucleotide sequence ID" value="NZ_CM124774.1"/>
</dbReference>
<comment type="caution">
    <text evidence="1">The sequence shown here is derived from an EMBL/GenBank/DDBJ whole genome shotgun (WGS) entry which is preliminary data.</text>
</comment>
<dbReference type="OrthoDB" id="420681at2"/>
<dbReference type="EMBL" id="MJGC01000039">
    <property type="protein sequence ID" value="OEJ76312.1"/>
    <property type="molecule type" value="Genomic_DNA"/>
</dbReference>
<dbReference type="Pfam" id="PF11209">
    <property type="entry name" value="LmeA"/>
    <property type="match status" value="1"/>
</dbReference>
<evidence type="ECO:0000313" key="1">
    <source>
        <dbReference type="EMBL" id="OEJ76312.1"/>
    </source>
</evidence>
<name>A0A1E5QNR0_9CYAN</name>
<evidence type="ECO:0008006" key="2">
    <source>
        <dbReference type="Google" id="ProtNLM"/>
    </source>
</evidence>
<proteinExistence type="predicted"/>
<dbReference type="InterPro" id="IPR021373">
    <property type="entry name" value="DUF2993"/>
</dbReference>
<protein>
    <recommendedName>
        <fullName evidence="2">DUF2993 domain-containing protein</fullName>
    </recommendedName>
</protein>
<sequence length="258" mass="28641">MTLSSSSESQRLDQQAFSLAAKMGIASFLQGHEQIDVEVESDLVKIAQGEADAVRVAGKKWVFNSALQIHQLEIQTSQIAINPLSVLAGNIELQKPIHATAYLSFTQSDLNIFINSDIARDFIRNISLEIEDKVFRINPHSFHLSLSKNDRISIQGDVTISEGESLHPFQFEGTLKIRSEIPRVHLEAFRSTNGYGISVRLAVALLEGLNQLIDRPYFDILGTVLQVEKIAVQESAIALFTNLQIKQFPQSQATDLIA</sequence>
<reference evidence="1" key="1">
    <citation type="submission" date="2016-09" db="EMBL/GenBank/DDBJ databases">
        <title>Draft genome of thermotolerant cyanobacterium Desertifilum sp. strain IPPAS B-1220.</title>
        <authorList>
            <person name="Sinetova M.A."/>
            <person name="Bolakhan K."/>
            <person name="Zayadan B.K."/>
            <person name="Mironov K.S."/>
            <person name="Ustinova V."/>
            <person name="Kupriyanova E.V."/>
            <person name="Sidorov R.A."/>
            <person name="Skrypnik A.N."/>
            <person name="Gogoleva N.E."/>
            <person name="Gogolev Y.V."/>
            <person name="Los D.A."/>
        </authorList>
    </citation>
    <scope>NUCLEOTIDE SEQUENCE [LARGE SCALE GENOMIC DNA]</scope>
    <source>
        <strain evidence="1">IPPAS B-1220</strain>
    </source>
</reference>
<dbReference type="AlphaFoldDB" id="A0A1E5QNR0"/>
<dbReference type="STRING" id="1781255.BH720_04695"/>
<gene>
    <name evidence="1" type="ORF">BH720_04695</name>
</gene>
<accession>A0A1E5QNR0</accession>
<organism evidence="1">
    <name type="scientific">Desertifilum tharense IPPAS B-1220</name>
    <dbReference type="NCBI Taxonomy" id="1781255"/>
    <lineage>
        <taxon>Bacteria</taxon>
        <taxon>Bacillati</taxon>
        <taxon>Cyanobacteriota</taxon>
        <taxon>Cyanophyceae</taxon>
        <taxon>Desertifilales</taxon>
        <taxon>Desertifilaceae</taxon>
        <taxon>Desertifilum</taxon>
    </lineage>
</organism>